<proteinExistence type="predicted"/>
<gene>
    <name evidence="2" type="ORF">GCM10010420_03440</name>
</gene>
<comment type="caution">
    <text evidence="2">The sequence shown here is derived from an EMBL/GenBank/DDBJ whole genome shotgun (WGS) entry which is preliminary data.</text>
</comment>
<feature type="region of interest" description="Disordered" evidence="1">
    <location>
        <begin position="1"/>
        <end position="56"/>
    </location>
</feature>
<accession>A0ABP5UNF1</accession>
<organism evidence="2 3">
    <name type="scientific">Streptomyces glaucosporus</name>
    <dbReference type="NCBI Taxonomy" id="284044"/>
    <lineage>
        <taxon>Bacteria</taxon>
        <taxon>Bacillati</taxon>
        <taxon>Actinomycetota</taxon>
        <taxon>Actinomycetes</taxon>
        <taxon>Kitasatosporales</taxon>
        <taxon>Streptomycetaceae</taxon>
        <taxon>Streptomyces</taxon>
    </lineage>
</organism>
<evidence type="ECO:0000313" key="2">
    <source>
        <dbReference type="EMBL" id="GAA2384498.1"/>
    </source>
</evidence>
<sequence length="56" mass="5548">MLTAGRRTGHLSPLGSVRAAPNPVGRTESGEPLPTTGGETPGSPATPGAGQTEEHT</sequence>
<reference evidence="3" key="1">
    <citation type="journal article" date="2019" name="Int. J. Syst. Evol. Microbiol.">
        <title>The Global Catalogue of Microorganisms (GCM) 10K type strain sequencing project: providing services to taxonomists for standard genome sequencing and annotation.</title>
        <authorList>
            <consortium name="The Broad Institute Genomics Platform"/>
            <consortium name="The Broad Institute Genome Sequencing Center for Infectious Disease"/>
            <person name="Wu L."/>
            <person name="Ma J."/>
        </authorList>
    </citation>
    <scope>NUCLEOTIDE SEQUENCE [LARGE SCALE GENOMIC DNA]</scope>
    <source>
        <strain evidence="3">JCM 6921</strain>
    </source>
</reference>
<keyword evidence="3" id="KW-1185">Reference proteome</keyword>
<evidence type="ECO:0000256" key="1">
    <source>
        <dbReference type="SAM" id="MobiDB-lite"/>
    </source>
</evidence>
<protein>
    <submittedName>
        <fullName evidence="2">Uncharacterized protein</fullName>
    </submittedName>
</protein>
<name>A0ABP5UNF1_9ACTN</name>
<dbReference type="Proteomes" id="UP001500058">
    <property type="component" value="Unassembled WGS sequence"/>
</dbReference>
<evidence type="ECO:0000313" key="3">
    <source>
        <dbReference type="Proteomes" id="UP001500058"/>
    </source>
</evidence>
<dbReference type="EMBL" id="BAAATJ010000001">
    <property type="protein sequence ID" value="GAA2384498.1"/>
    <property type="molecule type" value="Genomic_DNA"/>
</dbReference>